<dbReference type="GeneID" id="87805835"/>
<keyword evidence="3" id="KW-1185">Reference proteome</keyword>
<evidence type="ECO:0000313" key="2">
    <source>
        <dbReference type="EMBL" id="WOO79051.1"/>
    </source>
</evidence>
<dbReference type="EMBL" id="CP086715">
    <property type="protein sequence ID" value="WOO79051.1"/>
    <property type="molecule type" value="Genomic_DNA"/>
</dbReference>
<organism evidence="2 3">
    <name type="scientific">Vanrija pseudolonga</name>
    <dbReference type="NCBI Taxonomy" id="143232"/>
    <lineage>
        <taxon>Eukaryota</taxon>
        <taxon>Fungi</taxon>
        <taxon>Dikarya</taxon>
        <taxon>Basidiomycota</taxon>
        <taxon>Agaricomycotina</taxon>
        <taxon>Tremellomycetes</taxon>
        <taxon>Trichosporonales</taxon>
        <taxon>Trichosporonaceae</taxon>
        <taxon>Vanrija</taxon>
    </lineage>
</organism>
<reference evidence="2" key="1">
    <citation type="submission" date="2023-10" db="EMBL/GenBank/DDBJ databases">
        <authorList>
            <person name="Noh H."/>
        </authorList>
    </citation>
    <scope>NUCLEOTIDE SEQUENCE</scope>
    <source>
        <strain evidence="2">DUCC4014</strain>
    </source>
</reference>
<evidence type="ECO:0000259" key="1">
    <source>
        <dbReference type="Pfam" id="PF22998"/>
    </source>
</evidence>
<feature type="domain" description="LYC1 C-terminal" evidence="1">
    <location>
        <begin position="207"/>
        <end position="380"/>
    </location>
</feature>
<sequence length="380" mass="42351">MATPRPRPDYAKLSIRIATPAQKVQSHKNQYPEWGQPRGFDVPQFLHRETILNGDDRPWVRDGGFTTWVLVPRDDPESLDLLASCETYKRDSLYLPPGETTPRPTTAYGIASVFCIPEHRGNRYPTFLLQLLHYVMAEEGTLPPFPAAWGAPPDIKGYKDARFSVLYSGVGRVFYSKVRKGDGEASEPGWVADEHAHRIWQIEDAPAPQVDGLEFLGAEEVEKLASGVDEYMKAELVNTGDKSKTRLAILPTRNMFGIHPLRYELAPGHRKTATFGVRLPAPAPGTPQPFFTYTYEISSARPERLVLLYVQHPVPFSAVLAAAKHEGVGSIEMWGGFAGWDAEAGGATLDRDDSVCALAQYGFGGDDKVEWEWVEKYAWC</sequence>
<dbReference type="Pfam" id="PF22998">
    <property type="entry name" value="GNAT_LYC1-like"/>
    <property type="match status" value="1"/>
</dbReference>
<dbReference type="RefSeq" id="XP_062625083.1">
    <property type="nucleotide sequence ID" value="XM_062769099.1"/>
</dbReference>
<dbReference type="PANTHER" id="PTHR34815">
    <property type="entry name" value="LYSINE ACETYLTRANSFERASE"/>
    <property type="match status" value="1"/>
</dbReference>
<dbReference type="InterPro" id="IPR053013">
    <property type="entry name" value="LAT"/>
</dbReference>
<gene>
    <name evidence="2" type="ORF">LOC62_02G002588</name>
</gene>
<dbReference type="AlphaFoldDB" id="A0AAF0Y7C2"/>
<name>A0AAF0Y7C2_9TREE</name>
<protein>
    <recommendedName>
        <fullName evidence="1">LYC1 C-terminal domain-containing protein</fullName>
    </recommendedName>
</protein>
<dbReference type="PANTHER" id="PTHR34815:SF2">
    <property type="entry name" value="N-ACETYLTRANSFERASE DOMAIN-CONTAINING PROTEIN"/>
    <property type="match status" value="1"/>
</dbReference>
<proteinExistence type="predicted"/>
<accession>A0AAF0Y7C2</accession>
<dbReference type="Proteomes" id="UP000827549">
    <property type="component" value="Chromosome 2"/>
</dbReference>
<evidence type="ECO:0000313" key="3">
    <source>
        <dbReference type="Proteomes" id="UP000827549"/>
    </source>
</evidence>
<dbReference type="InterPro" id="IPR055100">
    <property type="entry name" value="GNAT_LYC1-like"/>
</dbReference>